<name>A0A2W5FKQ3_9BURK</name>
<proteinExistence type="predicted"/>
<evidence type="ECO:0000313" key="1">
    <source>
        <dbReference type="EMBL" id="PZP33486.1"/>
    </source>
</evidence>
<sequence length="155" mass="17094">MDTSFSDYRHLLRTRGFGRVSVSVHGRVMLAVAEGPFDGELMMATRRAVRLAAKQLPRDGFFVSLVEFRHSLEMEPEALPRLAEAVHGYISQGVVSRSLVFVAGDDLPGVENLDAVMAIWRPTRPVLRAHNMAEGWRLLNQALVAAGYPAEPPVA</sequence>
<organism evidence="1 2">
    <name type="scientific">Roseateles depolymerans</name>
    <dbReference type="NCBI Taxonomy" id="76731"/>
    <lineage>
        <taxon>Bacteria</taxon>
        <taxon>Pseudomonadati</taxon>
        <taxon>Pseudomonadota</taxon>
        <taxon>Betaproteobacteria</taxon>
        <taxon>Burkholderiales</taxon>
        <taxon>Sphaerotilaceae</taxon>
        <taxon>Roseateles</taxon>
    </lineage>
</organism>
<dbReference type="EMBL" id="QFOD01000006">
    <property type="protein sequence ID" value="PZP33486.1"/>
    <property type="molecule type" value="Genomic_DNA"/>
</dbReference>
<dbReference type="AlphaFoldDB" id="A0A2W5FKQ3"/>
<protein>
    <recommendedName>
        <fullName evidence="3">STAS/SEC14 domain-containing protein</fullName>
    </recommendedName>
</protein>
<accession>A0A2W5FKQ3</accession>
<reference evidence="1 2" key="1">
    <citation type="submission" date="2017-08" db="EMBL/GenBank/DDBJ databases">
        <title>Infants hospitalized years apart are colonized by the same room-sourced microbial strains.</title>
        <authorList>
            <person name="Brooks B."/>
            <person name="Olm M.R."/>
            <person name="Firek B.A."/>
            <person name="Baker R."/>
            <person name="Thomas B.C."/>
            <person name="Morowitz M.J."/>
            <person name="Banfield J.F."/>
        </authorList>
    </citation>
    <scope>NUCLEOTIDE SEQUENCE [LARGE SCALE GENOMIC DNA]</scope>
    <source>
        <strain evidence="1">S2_012_000_R2_81</strain>
    </source>
</reference>
<evidence type="ECO:0008006" key="3">
    <source>
        <dbReference type="Google" id="ProtNLM"/>
    </source>
</evidence>
<gene>
    <name evidence="1" type="ORF">DI603_08975</name>
</gene>
<dbReference type="Proteomes" id="UP000249633">
    <property type="component" value="Unassembled WGS sequence"/>
</dbReference>
<evidence type="ECO:0000313" key="2">
    <source>
        <dbReference type="Proteomes" id="UP000249633"/>
    </source>
</evidence>
<comment type="caution">
    <text evidence="1">The sequence shown here is derived from an EMBL/GenBank/DDBJ whole genome shotgun (WGS) entry which is preliminary data.</text>
</comment>